<name>A0A6C0CME0_9ZZZZ</name>
<dbReference type="EMBL" id="MN739440">
    <property type="protein sequence ID" value="QHT04859.1"/>
    <property type="molecule type" value="Genomic_DNA"/>
</dbReference>
<sequence>MDSKHLINILSLCENFRYYNDVLVCTLDPLYVMDSFININPIESISFVSKWDHSNILNTEFPTLYSRVNKQTFKINSYILLPYLNDDDKRIISTAYNLSTEYKYTELALKMAKYYKSNVIIYDFNDTHNFFRVDKDTISNCIYKTDKIFI</sequence>
<evidence type="ECO:0000313" key="1">
    <source>
        <dbReference type="EMBL" id="QHT04859.1"/>
    </source>
</evidence>
<protein>
    <submittedName>
        <fullName evidence="1">Uncharacterized protein</fullName>
    </submittedName>
</protein>
<accession>A0A6C0CME0</accession>
<dbReference type="AlphaFoldDB" id="A0A6C0CME0"/>
<reference evidence="1" key="1">
    <citation type="journal article" date="2020" name="Nature">
        <title>Giant virus diversity and host interactions through global metagenomics.</title>
        <authorList>
            <person name="Schulz F."/>
            <person name="Roux S."/>
            <person name="Paez-Espino D."/>
            <person name="Jungbluth S."/>
            <person name="Walsh D.A."/>
            <person name="Denef V.J."/>
            <person name="McMahon K.D."/>
            <person name="Konstantinidis K.T."/>
            <person name="Eloe-Fadrosh E.A."/>
            <person name="Kyrpides N.C."/>
            <person name="Woyke T."/>
        </authorList>
    </citation>
    <scope>NUCLEOTIDE SEQUENCE</scope>
    <source>
        <strain evidence="1">GVMAG-M-3300021343-4</strain>
    </source>
</reference>
<organism evidence="1">
    <name type="scientific">viral metagenome</name>
    <dbReference type="NCBI Taxonomy" id="1070528"/>
    <lineage>
        <taxon>unclassified sequences</taxon>
        <taxon>metagenomes</taxon>
        <taxon>organismal metagenomes</taxon>
    </lineage>
</organism>
<proteinExistence type="predicted"/>